<name>A0A2R6P6J9_ACTCC</name>
<dbReference type="Gramene" id="PSR86266">
    <property type="protein sequence ID" value="PSR86266"/>
    <property type="gene ID" value="CEY00_Acc31904"/>
</dbReference>
<dbReference type="AlphaFoldDB" id="A0A2R6P6J9"/>
<proteinExistence type="predicted"/>
<sequence>MDDSPKLLHLPHQPILIKEVVERSTLYKVEMETDFINGPTSIMPLPNECLYFIFQLLDCGSCLTYHRWLYIQNSSSQSLQFECSFSVLNTSSLSRTSTTISPFRLYRLLDRFLRLQMVSLSGYMDLPDSSLTLLQYYALRWKLFT</sequence>
<evidence type="ECO:0000313" key="2">
    <source>
        <dbReference type="Proteomes" id="UP000241394"/>
    </source>
</evidence>
<dbReference type="EMBL" id="NKQK01000028">
    <property type="protein sequence ID" value="PSR86266.1"/>
    <property type="molecule type" value="Genomic_DNA"/>
</dbReference>
<dbReference type="STRING" id="1590841.A0A2R6P6J9"/>
<protein>
    <submittedName>
        <fullName evidence="1">F-box/LRR-repeat protein</fullName>
    </submittedName>
</protein>
<gene>
    <name evidence="1" type="ORF">CEY00_Acc31904</name>
</gene>
<keyword evidence="2" id="KW-1185">Reference proteome</keyword>
<accession>A0A2R6P6J9</accession>
<reference evidence="2" key="2">
    <citation type="journal article" date="2018" name="BMC Genomics">
        <title>A manually annotated Actinidia chinensis var. chinensis (kiwifruit) genome highlights the challenges associated with draft genomes and gene prediction in plants.</title>
        <authorList>
            <person name="Pilkington S.M."/>
            <person name="Crowhurst R."/>
            <person name="Hilario E."/>
            <person name="Nardozza S."/>
            <person name="Fraser L."/>
            <person name="Peng Y."/>
            <person name="Gunaseelan K."/>
            <person name="Simpson R."/>
            <person name="Tahir J."/>
            <person name="Deroles S.C."/>
            <person name="Templeton K."/>
            <person name="Luo Z."/>
            <person name="Davy M."/>
            <person name="Cheng C."/>
            <person name="McNeilage M."/>
            <person name="Scaglione D."/>
            <person name="Liu Y."/>
            <person name="Zhang Q."/>
            <person name="Datson P."/>
            <person name="De Silva N."/>
            <person name="Gardiner S.E."/>
            <person name="Bassett H."/>
            <person name="Chagne D."/>
            <person name="McCallum J."/>
            <person name="Dzierzon H."/>
            <person name="Deng C."/>
            <person name="Wang Y.Y."/>
            <person name="Barron L."/>
            <person name="Manako K."/>
            <person name="Bowen J."/>
            <person name="Foster T.M."/>
            <person name="Erridge Z.A."/>
            <person name="Tiffin H."/>
            <person name="Waite C.N."/>
            <person name="Davies K.M."/>
            <person name="Grierson E.P."/>
            <person name="Laing W.A."/>
            <person name="Kirk R."/>
            <person name="Chen X."/>
            <person name="Wood M."/>
            <person name="Montefiori M."/>
            <person name="Brummell D.A."/>
            <person name="Schwinn K.E."/>
            <person name="Catanach A."/>
            <person name="Fullerton C."/>
            <person name="Li D."/>
            <person name="Meiyalaghan S."/>
            <person name="Nieuwenhuizen N."/>
            <person name="Read N."/>
            <person name="Prakash R."/>
            <person name="Hunter D."/>
            <person name="Zhang H."/>
            <person name="McKenzie M."/>
            <person name="Knabel M."/>
            <person name="Harris A."/>
            <person name="Allan A.C."/>
            <person name="Gleave A."/>
            <person name="Chen A."/>
            <person name="Janssen B.J."/>
            <person name="Plunkett B."/>
            <person name="Ampomah-Dwamena C."/>
            <person name="Voogd C."/>
            <person name="Leif D."/>
            <person name="Lafferty D."/>
            <person name="Souleyre E.J.F."/>
            <person name="Varkonyi-Gasic E."/>
            <person name="Gambi F."/>
            <person name="Hanley J."/>
            <person name="Yao J.L."/>
            <person name="Cheung J."/>
            <person name="David K.M."/>
            <person name="Warren B."/>
            <person name="Marsh K."/>
            <person name="Snowden K.C."/>
            <person name="Lin-Wang K."/>
            <person name="Brian L."/>
            <person name="Martinez-Sanchez M."/>
            <person name="Wang M."/>
            <person name="Ileperuma N."/>
            <person name="Macnee N."/>
            <person name="Campin R."/>
            <person name="McAtee P."/>
            <person name="Drummond R.S.M."/>
            <person name="Espley R.V."/>
            <person name="Ireland H.S."/>
            <person name="Wu R."/>
            <person name="Atkinson R.G."/>
            <person name="Karunairetnam S."/>
            <person name="Bulley S."/>
            <person name="Chunkath S."/>
            <person name="Hanley Z."/>
            <person name="Storey R."/>
            <person name="Thrimawithana A.H."/>
            <person name="Thomson S."/>
            <person name="David C."/>
            <person name="Testolin R."/>
            <person name="Huang H."/>
            <person name="Hellens R.P."/>
            <person name="Schaffer R.J."/>
        </authorList>
    </citation>
    <scope>NUCLEOTIDE SEQUENCE [LARGE SCALE GENOMIC DNA]</scope>
    <source>
        <strain evidence="2">cv. Red5</strain>
    </source>
</reference>
<evidence type="ECO:0000313" key="1">
    <source>
        <dbReference type="EMBL" id="PSR86266.1"/>
    </source>
</evidence>
<reference evidence="1 2" key="1">
    <citation type="submission" date="2017-07" db="EMBL/GenBank/DDBJ databases">
        <title>An improved, manually edited Actinidia chinensis var. chinensis (kiwifruit) genome highlights the challenges associated with draft genomes and gene prediction in plants.</title>
        <authorList>
            <person name="Pilkington S."/>
            <person name="Crowhurst R."/>
            <person name="Hilario E."/>
            <person name="Nardozza S."/>
            <person name="Fraser L."/>
            <person name="Peng Y."/>
            <person name="Gunaseelan K."/>
            <person name="Simpson R."/>
            <person name="Tahir J."/>
            <person name="Deroles S."/>
            <person name="Templeton K."/>
            <person name="Luo Z."/>
            <person name="Davy M."/>
            <person name="Cheng C."/>
            <person name="Mcneilage M."/>
            <person name="Scaglione D."/>
            <person name="Liu Y."/>
            <person name="Zhang Q."/>
            <person name="Datson P."/>
            <person name="De Silva N."/>
            <person name="Gardiner S."/>
            <person name="Bassett H."/>
            <person name="Chagne D."/>
            <person name="Mccallum J."/>
            <person name="Dzierzon H."/>
            <person name="Deng C."/>
            <person name="Wang Y.-Y."/>
            <person name="Barron N."/>
            <person name="Manako K."/>
            <person name="Bowen J."/>
            <person name="Foster T."/>
            <person name="Erridge Z."/>
            <person name="Tiffin H."/>
            <person name="Waite C."/>
            <person name="Davies K."/>
            <person name="Grierson E."/>
            <person name="Laing W."/>
            <person name="Kirk R."/>
            <person name="Chen X."/>
            <person name="Wood M."/>
            <person name="Montefiori M."/>
            <person name="Brummell D."/>
            <person name="Schwinn K."/>
            <person name="Catanach A."/>
            <person name="Fullerton C."/>
            <person name="Li D."/>
            <person name="Meiyalaghan S."/>
            <person name="Nieuwenhuizen N."/>
            <person name="Read N."/>
            <person name="Prakash R."/>
            <person name="Hunter D."/>
            <person name="Zhang H."/>
            <person name="Mckenzie M."/>
            <person name="Knabel M."/>
            <person name="Harris A."/>
            <person name="Allan A."/>
            <person name="Chen A."/>
            <person name="Janssen B."/>
            <person name="Plunkett B."/>
            <person name="Dwamena C."/>
            <person name="Voogd C."/>
            <person name="Leif D."/>
            <person name="Lafferty D."/>
            <person name="Souleyre E."/>
            <person name="Varkonyi-Gasic E."/>
            <person name="Gambi F."/>
            <person name="Hanley J."/>
            <person name="Yao J.-L."/>
            <person name="Cheung J."/>
            <person name="David K."/>
            <person name="Warren B."/>
            <person name="Marsh K."/>
            <person name="Snowden K."/>
            <person name="Lin-Wang K."/>
            <person name="Brian L."/>
            <person name="Martinez-Sanchez M."/>
            <person name="Wang M."/>
            <person name="Ileperuma N."/>
            <person name="Macnee N."/>
            <person name="Campin R."/>
            <person name="Mcatee P."/>
            <person name="Drummond R."/>
            <person name="Espley R."/>
            <person name="Ireland H."/>
            <person name="Wu R."/>
            <person name="Atkinson R."/>
            <person name="Karunairetnam S."/>
            <person name="Bulley S."/>
            <person name="Chunkath S."/>
            <person name="Hanley Z."/>
            <person name="Storey R."/>
            <person name="Thrimawithana A."/>
            <person name="Thomson S."/>
            <person name="David C."/>
            <person name="Testolin R."/>
        </authorList>
    </citation>
    <scope>NUCLEOTIDE SEQUENCE [LARGE SCALE GENOMIC DNA]</scope>
    <source>
        <strain evidence="2">cv. Red5</strain>
        <tissue evidence="1">Young leaf</tissue>
    </source>
</reference>
<dbReference type="Proteomes" id="UP000241394">
    <property type="component" value="Chromosome LG28"/>
</dbReference>
<comment type="caution">
    <text evidence="1">The sequence shown here is derived from an EMBL/GenBank/DDBJ whole genome shotgun (WGS) entry which is preliminary data.</text>
</comment>
<dbReference type="OrthoDB" id="550575at2759"/>
<dbReference type="InParanoid" id="A0A2R6P6J9"/>
<organism evidence="1 2">
    <name type="scientific">Actinidia chinensis var. chinensis</name>
    <name type="common">Chinese soft-hair kiwi</name>
    <dbReference type="NCBI Taxonomy" id="1590841"/>
    <lineage>
        <taxon>Eukaryota</taxon>
        <taxon>Viridiplantae</taxon>
        <taxon>Streptophyta</taxon>
        <taxon>Embryophyta</taxon>
        <taxon>Tracheophyta</taxon>
        <taxon>Spermatophyta</taxon>
        <taxon>Magnoliopsida</taxon>
        <taxon>eudicotyledons</taxon>
        <taxon>Gunneridae</taxon>
        <taxon>Pentapetalae</taxon>
        <taxon>asterids</taxon>
        <taxon>Ericales</taxon>
        <taxon>Actinidiaceae</taxon>
        <taxon>Actinidia</taxon>
    </lineage>
</organism>